<dbReference type="SFLD" id="SFLDG01386">
    <property type="entry name" value="main_SPASM_domain-containing"/>
    <property type="match status" value="1"/>
</dbReference>
<dbReference type="GO" id="GO:0061799">
    <property type="term" value="F:cyclic pyranopterin monophosphate synthase activity"/>
    <property type="evidence" value="ECO:0007669"/>
    <property type="project" value="TreeGrafter"/>
</dbReference>
<dbReference type="GO" id="GO:0046872">
    <property type="term" value="F:metal ion binding"/>
    <property type="evidence" value="ECO:0007669"/>
    <property type="project" value="UniProtKB-KW"/>
</dbReference>
<comment type="subunit">
    <text evidence="12">Monomer and homodimer.</text>
</comment>
<dbReference type="InterPro" id="IPR058240">
    <property type="entry name" value="rSAM_sf"/>
</dbReference>
<dbReference type="SUPFAM" id="SSF102114">
    <property type="entry name" value="Radical SAM enzymes"/>
    <property type="match status" value="1"/>
</dbReference>
<dbReference type="InterPro" id="IPR006638">
    <property type="entry name" value="Elp3/MiaA/NifB-like_rSAM"/>
</dbReference>
<dbReference type="GO" id="GO:0061798">
    <property type="term" value="F:GTP 3',8'-cyclase activity"/>
    <property type="evidence" value="ECO:0007669"/>
    <property type="project" value="UniProtKB-UniRule"/>
</dbReference>
<evidence type="ECO:0000256" key="10">
    <source>
        <dbReference type="ARBA" id="ARBA00023239"/>
    </source>
</evidence>
<evidence type="ECO:0000313" key="15">
    <source>
        <dbReference type="Proteomes" id="UP001246473"/>
    </source>
</evidence>
<dbReference type="GO" id="GO:1904047">
    <property type="term" value="F:S-adenosyl-L-methionine binding"/>
    <property type="evidence" value="ECO:0007669"/>
    <property type="project" value="UniProtKB-UniRule"/>
</dbReference>
<feature type="binding site" evidence="12">
    <location>
        <position position="42"/>
    </location>
    <ligand>
        <name>GTP</name>
        <dbReference type="ChEBI" id="CHEBI:37565"/>
    </ligand>
</feature>
<feature type="binding site" evidence="12">
    <location>
        <position position="308"/>
    </location>
    <ligand>
        <name>[4Fe-4S] cluster</name>
        <dbReference type="ChEBI" id="CHEBI:49883"/>
        <label>2</label>
        <note>4Fe-4S-substrate</note>
    </ligand>
</feature>
<dbReference type="GO" id="GO:0005525">
    <property type="term" value="F:GTP binding"/>
    <property type="evidence" value="ECO:0007669"/>
    <property type="project" value="UniProtKB-UniRule"/>
</dbReference>
<dbReference type="CDD" id="cd21117">
    <property type="entry name" value="Twitch_MoaA"/>
    <property type="match status" value="1"/>
</dbReference>
<dbReference type="SFLD" id="SFLDS00029">
    <property type="entry name" value="Radical_SAM"/>
    <property type="match status" value="1"/>
</dbReference>
<feature type="binding site" evidence="12">
    <location>
        <position position="96"/>
    </location>
    <ligand>
        <name>GTP</name>
        <dbReference type="ChEBI" id="CHEBI:37565"/>
    </ligand>
</feature>
<dbReference type="SFLD" id="SFLDG01067">
    <property type="entry name" value="SPASM/twitch_domain_containing"/>
    <property type="match status" value="1"/>
</dbReference>
<evidence type="ECO:0000256" key="8">
    <source>
        <dbReference type="ARBA" id="ARBA00023134"/>
    </source>
</evidence>
<dbReference type="CDD" id="cd01335">
    <property type="entry name" value="Radical_SAM"/>
    <property type="match status" value="1"/>
</dbReference>
<dbReference type="PROSITE" id="PS01305">
    <property type="entry name" value="MOAA_NIFB_PQQE"/>
    <property type="match status" value="1"/>
</dbReference>
<feature type="binding site" evidence="12">
    <location>
        <position position="227"/>
    </location>
    <ligand>
        <name>S-adenosyl-L-methionine</name>
        <dbReference type="ChEBI" id="CHEBI:59789"/>
    </ligand>
</feature>
<keyword evidence="4 12" id="KW-0479">Metal-binding</keyword>
<keyword evidence="10 12" id="KW-0456">Lyase</keyword>
<evidence type="ECO:0000256" key="1">
    <source>
        <dbReference type="ARBA" id="ARBA00012167"/>
    </source>
</evidence>
<feature type="binding site" evidence="12">
    <location>
        <position position="53"/>
    </location>
    <ligand>
        <name>[4Fe-4S] cluster</name>
        <dbReference type="ChEBI" id="CHEBI:49883"/>
        <label>1</label>
        <note>4Fe-4S-S-AdoMet</note>
    </ligand>
</feature>
<proteinExistence type="inferred from homology"/>
<dbReference type="AlphaFoldDB" id="A0AAP5QCY9"/>
<evidence type="ECO:0000256" key="2">
    <source>
        <dbReference type="ARBA" id="ARBA00022485"/>
    </source>
</evidence>
<feature type="binding site" evidence="12">
    <location>
        <position position="55"/>
    </location>
    <ligand>
        <name>S-adenosyl-L-methionine</name>
        <dbReference type="ChEBI" id="CHEBI:59789"/>
    </ligand>
</feature>
<feature type="binding site" evidence="12">
    <location>
        <position position="56"/>
    </location>
    <ligand>
        <name>[4Fe-4S] cluster</name>
        <dbReference type="ChEBI" id="CHEBI:49883"/>
        <label>1</label>
        <note>4Fe-4S-S-AdoMet</note>
    </ligand>
</feature>
<evidence type="ECO:0000256" key="7">
    <source>
        <dbReference type="ARBA" id="ARBA00023014"/>
    </source>
</evidence>
<evidence type="ECO:0000256" key="3">
    <source>
        <dbReference type="ARBA" id="ARBA00022691"/>
    </source>
</evidence>
<dbReference type="RefSeq" id="WP_315697077.1">
    <property type="nucleotide sequence ID" value="NZ_JANSLM010000008.1"/>
</dbReference>
<feature type="binding site" evidence="12">
    <location>
        <begin position="296"/>
        <end position="298"/>
    </location>
    <ligand>
        <name>GTP</name>
        <dbReference type="ChEBI" id="CHEBI:37565"/>
    </ligand>
</feature>
<organism evidence="14 15">
    <name type="scientific">Paraburkholderia fungorum</name>
    <dbReference type="NCBI Taxonomy" id="134537"/>
    <lineage>
        <taxon>Bacteria</taxon>
        <taxon>Pseudomonadati</taxon>
        <taxon>Pseudomonadota</taxon>
        <taxon>Betaproteobacteria</taxon>
        <taxon>Burkholderiales</taxon>
        <taxon>Burkholderiaceae</taxon>
        <taxon>Paraburkholderia</taxon>
    </lineage>
</organism>
<dbReference type="EMBL" id="JANSLM010000008">
    <property type="protein sequence ID" value="MDT8840200.1"/>
    <property type="molecule type" value="Genomic_DNA"/>
</dbReference>
<dbReference type="InterPro" id="IPR013785">
    <property type="entry name" value="Aldolase_TIM"/>
</dbReference>
<dbReference type="PROSITE" id="PS51918">
    <property type="entry name" value="RADICAL_SAM"/>
    <property type="match status" value="1"/>
</dbReference>
<evidence type="ECO:0000256" key="4">
    <source>
        <dbReference type="ARBA" id="ARBA00022723"/>
    </source>
</evidence>
<accession>A0AAP5QCY9</accession>
<protein>
    <recommendedName>
        <fullName evidence="1 12">GTP 3',8-cyclase</fullName>
        <ecNumber evidence="1 12">4.1.99.22</ecNumber>
    </recommendedName>
    <alternativeName>
        <fullName evidence="12">Molybdenum cofactor biosynthesis protein A</fullName>
    </alternativeName>
</protein>
<dbReference type="GO" id="GO:0006777">
    <property type="term" value="P:Mo-molybdopterin cofactor biosynthetic process"/>
    <property type="evidence" value="ECO:0007669"/>
    <property type="project" value="UniProtKB-UniRule"/>
</dbReference>
<dbReference type="NCBIfam" id="TIGR02666">
    <property type="entry name" value="moaA"/>
    <property type="match status" value="1"/>
</dbReference>
<feature type="binding site" evidence="12">
    <location>
        <position position="155"/>
    </location>
    <ligand>
        <name>S-adenosyl-L-methionine</name>
        <dbReference type="ChEBI" id="CHEBI:59789"/>
    </ligand>
</feature>
<evidence type="ECO:0000256" key="12">
    <source>
        <dbReference type="HAMAP-Rule" id="MF_01225"/>
    </source>
</evidence>
<evidence type="ECO:0000256" key="5">
    <source>
        <dbReference type="ARBA" id="ARBA00022741"/>
    </source>
</evidence>
<feature type="binding site" evidence="12">
    <location>
        <position position="131"/>
    </location>
    <ligand>
        <name>GTP</name>
        <dbReference type="ChEBI" id="CHEBI:37565"/>
    </ligand>
</feature>
<comment type="catalytic activity">
    <reaction evidence="11 12">
        <text>GTP + AH2 + S-adenosyl-L-methionine = (8S)-3',8-cyclo-7,8-dihydroguanosine 5'-triphosphate + 5'-deoxyadenosine + L-methionine + A + H(+)</text>
        <dbReference type="Rhea" id="RHEA:49576"/>
        <dbReference type="ChEBI" id="CHEBI:13193"/>
        <dbReference type="ChEBI" id="CHEBI:15378"/>
        <dbReference type="ChEBI" id="CHEBI:17319"/>
        <dbReference type="ChEBI" id="CHEBI:17499"/>
        <dbReference type="ChEBI" id="CHEBI:37565"/>
        <dbReference type="ChEBI" id="CHEBI:57844"/>
        <dbReference type="ChEBI" id="CHEBI:59789"/>
        <dbReference type="ChEBI" id="CHEBI:131766"/>
        <dbReference type="EC" id="4.1.99.22"/>
    </reaction>
</comment>
<comment type="function">
    <text evidence="12">Catalyzes the cyclization of GTP to (8S)-3',8-cyclo-7,8-dihydroguanosine 5'-triphosphate.</text>
</comment>
<comment type="cofactor">
    <cofactor evidence="12">
        <name>[4Fe-4S] cluster</name>
        <dbReference type="ChEBI" id="CHEBI:49883"/>
    </cofactor>
    <text evidence="12">Binds 2 [4Fe-4S] clusters. Binds 1 [4Fe-4S] cluster coordinated with 3 cysteines and an exchangeable S-adenosyl-L-methionine and 1 [4Fe-4S] cluster coordinated with 3 cysteines and the GTP-derived substrate.</text>
</comment>
<dbReference type="InterPro" id="IPR013483">
    <property type="entry name" value="MoaA"/>
</dbReference>
<feature type="binding site" evidence="12">
    <location>
        <position position="291"/>
    </location>
    <ligand>
        <name>[4Fe-4S] cluster</name>
        <dbReference type="ChEBI" id="CHEBI:49883"/>
        <label>2</label>
        <note>4Fe-4S-substrate</note>
    </ligand>
</feature>
<evidence type="ECO:0000256" key="11">
    <source>
        <dbReference type="ARBA" id="ARBA00048697"/>
    </source>
</evidence>
<keyword evidence="7 12" id="KW-0411">Iron-sulfur</keyword>
<keyword evidence="2 12" id="KW-0004">4Fe-4S</keyword>
<comment type="caution">
    <text evidence="14">The sequence shown here is derived from an EMBL/GenBank/DDBJ whole genome shotgun (WGS) entry which is preliminary data.</text>
</comment>
<comment type="pathway">
    <text evidence="12">Cofactor biosynthesis; molybdopterin biosynthesis.</text>
</comment>
<dbReference type="Gene3D" id="3.20.20.70">
    <property type="entry name" value="Aldolase class I"/>
    <property type="match status" value="1"/>
</dbReference>
<keyword evidence="9 12" id="KW-0501">Molybdenum cofactor biosynthesis</keyword>
<feature type="binding site" evidence="12">
    <location>
        <position position="193"/>
    </location>
    <ligand>
        <name>GTP</name>
        <dbReference type="ChEBI" id="CHEBI:37565"/>
    </ligand>
</feature>
<dbReference type="InterPro" id="IPR000385">
    <property type="entry name" value="MoaA_NifB_PqqE_Fe-S-bd_CS"/>
</dbReference>
<feature type="binding site" evidence="12">
    <location>
        <position position="49"/>
    </location>
    <ligand>
        <name>[4Fe-4S] cluster</name>
        <dbReference type="ChEBI" id="CHEBI:49883"/>
        <label>1</label>
        <note>4Fe-4S-S-AdoMet</note>
    </ligand>
</feature>
<gene>
    <name evidence="12 14" type="primary">moaA</name>
    <name evidence="14" type="ORF">ParKJ_22510</name>
</gene>
<dbReference type="PANTHER" id="PTHR22960">
    <property type="entry name" value="MOLYBDOPTERIN COFACTOR SYNTHESIS PROTEIN A"/>
    <property type="match status" value="1"/>
</dbReference>
<keyword evidence="5 12" id="KW-0547">Nucleotide-binding</keyword>
<dbReference type="Proteomes" id="UP001246473">
    <property type="component" value="Unassembled WGS sequence"/>
</dbReference>
<dbReference type="HAMAP" id="MF_01225_B">
    <property type="entry name" value="MoaA_B"/>
    <property type="match status" value="1"/>
</dbReference>
<dbReference type="PANTHER" id="PTHR22960:SF0">
    <property type="entry name" value="MOLYBDENUM COFACTOR BIOSYNTHESIS PROTEIN 1"/>
    <property type="match status" value="1"/>
</dbReference>
<feature type="domain" description="Radical SAM core" evidence="13">
    <location>
        <begin position="33"/>
        <end position="265"/>
    </location>
</feature>
<comment type="similarity">
    <text evidence="12">Belongs to the radical SAM superfamily. MoaA family.</text>
</comment>
<evidence type="ECO:0000256" key="9">
    <source>
        <dbReference type="ARBA" id="ARBA00023150"/>
    </source>
</evidence>
<sequence>MLSPAHRLIPIYAAVAELPSLPRAASGDGTLDKLARPLRDLRISLTDRCNFRCTYCMPKEVFGTGYQYLPHERILSFEEIERLTRAAVSLGVTKIRLTGGEPLLRKGIEVLVGQLTRLRTPDGDPVDVTLTTNGSLLRQKAKSLREAGMTRITVSLDALDQRVFSTMSGSATDVTAVLDGIDAARDLGFSPIKINTVVRRGVNEDEVIPIVRRFRGTGVIPRFIEFMDVGSTNHWELRDVVPSSELVRRIEMVYPLASSGTRPGRATSRTYDFADGSGHVGFISSVTEPFCADCSRLRLTADGRLFTCLFGADGFDVRSALQRDADQPELERILRGVWSGRSDRYSESRGSEGGATAAHHAEMSLLGG</sequence>
<dbReference type="SMART" id="SM00729">
    <property type="entry name" value="Elp3"/>
    <property type="match status" value="1"/>
</dbReference>
<feature type="binding site" evidence="12">
    <location>
        <position position="100"/>
    </location>
    <ligand>
        <name>S-adenosyl-L-methionine</name>
        <dbReference type="ChEBI" id="CHEBI:59789"/>
    </ligand>
</feature>
<dbReference type="Pfam" id="PF06463">
    <property type="entry name" value="Mob_synth_C"/>
    <property type="match status" value="1"/>
</dbReference>
<dbReference type="InterPro" id="IPR007197">
    <property type="entry name" value="rSAM"/>
</dbReference>
<keyword evidence="8 12" id="KW-0342">GTP-binding</keyword>
<keyword evidence="6 12" id="KW-0408">Iron</keyword>
<reference evidence="14" key="1">
    <citation type="submission" date="2022-08" db="EMBL/GenBank/DDBJ databases">
        <authorList>
            <person name="Kim S.-J."/>
        </authorList>
    </citation>
    <scope>NUCLEOTIDE SEQUENCE</scope>
    <source>
        <strain evidence="14">KJ</strain>
    </source>
</reference>
<dbReference type="InterPro" id="IPR050105">
    <property type="entry name" value="MoCo_biosynth_MoaA/MoaC"/>
</dbReference>
<dbReference type="InterPro" id="IPR040064">
    <property type="entry name" value="MoaA-like"/>
</dbReference>
<evidence type="ECO:0000256" key="6">
    <source>
        <dbReference type="ARBA" id="ARBA00023004"/>
    </source>
</evidence>
<dbReference type="GO" id="GO:0051539">
    <property type="term" value="F:4 iron, 4 sulfur cluster binding"/>
    <property type="evidence" value="ECO:0007669"/>
    <property type="project" value="UniProtKB-UniRule"/>
</dbReference>
<keyword evidence="3 12" id="KW-0949">S-adenosyl-L-methionine</keyword>
<feature type="binding site" evidence="12">
    <location>
        <position position="294"/>
    </location>
    <ligand>
        <name>[4Fe-4S] cluster</name>
        <dbReference type="ChEBI" id="CHEBI:49883"/>
        <label>2</label>
        <note>4Fe-4S-substrate</note>
    </ligand>
</feature>
<evidence type="ECO:0000313" key="14">
    <source>
        <dbReference type="EMBL" id="MDT8840200.1"/>
    </source>
</evidence>
<dbReference type="Pfam" id="PF04055">
    <property type="entry name" value="Radical_SAM"/>
    <property type="match status" value="1"/>
</dbReference>
<dbReference type="SFLD" id="SFLDG01383">
    <property type="entry name" value="cyclic_pyranopterin_phosphate"/>
    <property type="match status" value="1"/>
</dbReference>
<evidence type="ECO:0000259" key="13">
    <source>
        <dbReference type="PROSITE" id="PS51918"/>
    </source>
</evidence>
<dbReference type="InterPro" id="IPR010505">
    <property type="entry name" value="MoaA_twitch"/>
</dbReference>
<dbReference type="EC" id="4.1.99.22" evidence="1 12"/>
<name>A0AAP5QCY9_9BURK</name>